<dbReference type="Pfam" id="PF07093">
    <property type="entry name" value="SGT1"/>
    <property type="match status" value="1"/>
</dbReference>
<comment type="caution">
    <text evidence="2">The sequence shown here is derived from an EMBL/GenBank/DDBJ whole genome shotgun (WGS) entry which is preliminary data.</text>
</comment>
<feature type="compositionally biased region" description="Acidic residues" evidence="1">
    <location>
        <begin position="37"/>
        <end position="67"/>
    </location>
</feature>
<protein>
    <submittedName>
        <fullName evidence="2">Uncharacterized protein</fullName>
    </submittedName>
</protein>
<dbReference type="PANTHER" id="PTHR13060">
    <property type="entry name" value="SGT1 PROTEIN HSGT1 SUPPRESSOR OF GCR2"/>
    <property type="match status" value="1"/>
</dbReference>
<keyword evidence="3" id="KW-1185">Reference proteome</keyword>
<gene>
    <name evidence="2" type="ORF">HAX54_004760</name>
</gene>
<evidence type="ECO:0000313" key="2">
    <source>
        <dbReference type="EMBL" id="MCD7467353.1"/>
    </source>
</evidence>
<accession>A0ABS8T897</accession>
<reference evidence="2 3" key="1">
    <citation type="journal article" date="2021" name="BMC Genomics">
        <title>Datura genome reveals duplications of psychoactive alkaloid biosynthetic genes and high mutation rate following tissue culture.</title>
        <authorList>
            <person name="Rajewski A."/>
            <person name="Carter-House D."/>
            <person name="Stajich J."/>
            <person name="Litt A."/>
        </authorList>
    </citation>
    <scope>NUCLEOTIDE SEQUENCE [LARGE SCALE GENOMIC DNA]</scope>
    <source>
        <strain evidence="2">AR-01</strain>
    </source>
</reference>
<dbReference type="Proteomes" id="UP000823775">
    <property type="component" value="Unassembled WGS sequence"/>
</dbReference>
<name>A0ABS8T897_DATST</name>
<evidence type="ECO:0000313" key="3">
    <source>
        <dbReference type="Proteomes" id="UP000823775"/>
    </source>
</evidence>
<feature type="region of interest" description="Disordered" evidence="1">
    <location>
        <begin position="29"/>
        <end position="75"/>
    </location>
</feature>
<sequence>MRYRVPEDRNIKEVDFDVDLFMKDMESFMRRQGNEDNGSDLDIEEESSSDMEFDESEDESDIAEPSDEGGSAFMHSYSDTLNEELKGTTLSNTFVRANGSPSRKIGEHLLLQKAWKRFTPVDVDFNLVKNFLGPFLLKKDFLDLPLTCLD</sequence>
<dbReference type="PANTHER" id="PTHR13060:SF0">
    <property type="entry name" value="PROTEIN ECDYSONELESS HOMOLOG"/>
    <property type="match status" value="1"/>
</dbReference>
<dbReference type="InterPro" id="IPR010770">
    <property type="entry name" value="Ecd"/>
</dbReference>
<proteinExistence type="predicted"/>
<dbReference type="EMBL" id="JACEIK010001222">
    <property type="protein sequence ID" value="MCD7467353.1"/>
    <property type="molecule type" value="Genomic_DNA"/>
</dbReference>
<organism evidence="2 3">
    <name type="scientific">Datura stramonium</name>
    <name type="common">Jimsonweed</name>
    <name type="synonym">Common thornapple</name>
    <dbReference type="NCBI Taxonomy" id="4076"/>
    <lineage>
        <taxon>Eukaryota</taxon>
        <taxon>Viridiplantae</taxon>
        <taxon>Streptophyta</taxon>
        <taxon>Embryophyta</taxon>
        <taxon>Tracheophyta</taxon>
        <taxon>Spermatophyta</taxon>
        <taxon>Magnoliopsida</taxon>
        <taxon>eudicotyledons</taxon>
        <taxon>Gunneridae</taxon>
        <taxon>Pentapetalae</taxon>
        <taxon>asterids</taxon>
        <taxon>lamiids</taxon>
        <taxon>Solanales</taxon>
        <taxon>Solanaceae</taxon>
        <taxon>Solanoideae</taxon>
        <taxon>Datureae</taxon>
        <taxon>Datura</taxon>
    </lineage>
</organism>
<evidence type="ECO:0000256" key="1">
    <source>
        <dbReference type="SAM" id="MobiDB-lite"/>
    </source>
</evidence>